<keyword evidence="2" id="KW-0808">Transferase</keyword>
<reference evidence="2 3" key="1">
    <citation type="submission" date="2019-02" db="EMBL/GenBank/DDBJ databases">
        <title>Prokaryotic population dynamics and viral predation in marine succession experiment using metagenomics: the confinement effect.</title>
        <authorList>
            <person name="Haro-Moreno J.M."/>
            <person name="Rodriguez-Valera F."/>
            <person name="Lopez-Perez M."/>
        </authorList>
    </citation>
    <scope>NUCLEOTIDE SEQUENCE [LARGE SCALE GENOMIC DNA]</scope>
    <source>
        <strain evidence="2">MED-G159</strain>
    </source>
</reference>
<dbReference type="Proteomes" id="UP000315825">
    <property type="component" value="Unassembled WGS sequence"/>
</dbReference>
<dbReference type="Pfam" id="PF00583">
    <property type="entry name" value="Acetyltransf_1"/>
    <property type="match status" value="1"/>
</dbReference>
<dbReference type="CDD" id="cd04301">
    <property type="entry name" value="NAT_SF"/>
    <property type="match status" value="1"/>
</dbReference>
<dbReference type="AlphaFoldDB" id="A0A520N152"/>
<dbReference type="GO" id="GO:0016747">
    <property type="term" value="F:acyltransferase activity, transferring groups other than amino-acyl groups"/>
    <property type="evidence" value="ECO:0007669"/>
    <property type="project" value="InterPro"/>
</dbReference>
<dbReference type="Gene3D" id="3.40.630.30">
    <property type="match status" value="1"/>
</dbReference>
<dbReference type="InterPro" id="IPR016181">
    <property type="entry name" value="Acyl_CoA_acyltransferase"/>
</dbReference>
<comment type="caution">
    <text evidence="2">The sequence shown here is derived from an EMBL/GenBank/DDBJ whole genome shotgun (WGS) entry which is preliminary data.</text>
</comment>
<evidence type="ECO:0000313" key="3">
    <source>
        <dbReference type="Proteomes" id="UP000315825"/>
    </source>
</evidence>
<dbReference type="PROSITE" id="PS51186">
    <property type="entry name" value="GNAT"/>
    <property type="match status" value="1"/>
</dbReference>
<sequence length="167" mass="19612">MSKLRVLCLKEATQSILNDVYKLNELLAPMVGSLKSPEELRSLIEMSSHSFYALKNHQLAGYVVCFKEQSNYHSQNYRHFNGKFSKFCYIDRVGVPRDLENQGIGTELYNYIFKIDDFINARFCAEVNVKPMNEISLNFHRKLGFKETSKRLINKEHEVVYLEKYVR</sequence>
<organism evidence="2 3">
    <name type="scientific">SAR86 cluster bacterium</name>
    <dbReference type="NCBI Taxonomy" id="2030880"/>
    <lineage>
        <taxon>Bacteria</taxon>
        <taxon>Pseudomonadati</taxon>
        <taxon>Pseudomonadota</taxon>
        <taxon>Gammaproteobacteria</taxon>
        <taxon>SAR86 cluster</taxon>
    </lineage>
</organism>
<accession>A0A520N152</accession>
<dbReference type="InterPro" id="IPR000182">
    <property type="entry name" value="GNAT_dom"/>
</dbReference>
<proteinExistence type="predicted"/>
<dbReference type="SUPFAM" id="SSF55729">
    <property type="entry name" value="Acyl-CoA N-acyltransferases (Nat)"/>
    <property type="match status" value="1"/>
</dbReference>
<feature type="domain" description="N-acetyltransferase" evidence="1">
    <location>
        <begin position="7"/>
        <end position="167"/>
    </location>
</feature>
<evidence type="ECO:0000313" key="2">
    <source>
        <dbReference type="EMBL" id="RZO27210.1"/>
    </source>
</evidence>
<protein>
    <submittedName>
        <fullName evidence="2">GNAT family N-acetyltransferase</fullName>
    </submittedName>
</protein>
<dbReference type="EMBL" id="SHBE01000001">
    <property type="protein sequence ID" value="RZO27210.1"/>
    <property type="molecule type" value="Genomic_DNA"/>
</dbReference>
<gene>
    <name evidence="2" type="ORF">EVA92_00255</name>
</gene>
<evidence type="ECO:0000259" key="1">
    <source>
        <dbReference type="PROSITE" id="PS51186"/>
    </source>
</evidence>
<name>A0A520N152_9GAMM</name>